<sequence length="304" mass="35148">MSAMDNHEEQLDMFLIWLKDRGYSQDTQHGYMHDVRAFLRSHPDKPINTLRKIDVMSHLTKVRMNGAGDRARNRSLSSIRLFFKVMIEFEQLETNPAMDVPKSKVEKNKVPAYMEPDDLGKLLEVVDSRYRVRDIAILSLMAYCGLRVGEVHRLNLNDFQVQASQLAILGKGRKWRYIPLPASIIGLMNDCLAERIQPRRNQENAFFVSRLGRRMSKRAIQDVCEKSLQSFRDQHPDYQDMPLSSHKLRHSFATNLLATGRVDLRTLQELLGHEDISTTQLYTHVSDHAKKEAMTSIQPLLPSY</sequence>
<dbReference type="InterPro" id="IPR004107">
    <property type="entry name" value="Integrase_SAM-like_N"/>
</dbReference>
<dbReference type="PANTHER" id="PTHR30349">
    <property type="entry name" value="PHAGE INTEGRASE-RELATED"/>
    <property type="match status" value="1"/>
</dbReference>
<dbReference type="EMBL" id="QGTQ01000006">
    <property type="protein sequence ID" value="PWW04785.1"/>
    <property type="molecule type" value="Genomic_DNA"/>
</dbReference>
<evidence type="ECO:0000313" key="8">
    <source>
        <dbReference type="EMBL" id="PWW04785.1"/>
    </source>
</evidence>
<evidence type="ECO:0000259" key="6">
    <source>
        <dbReference type="PROSITE" id="PS51898"/>
    </source>
</evidence>
<evidence type="ECO:0000313" key="9">
    <source>
        <dbReference type="Proteomes" id="UP000246635"/>
    </source>
</evidence>
<dbReference type="InterPro" id="IPR050090">
    <property type="entry name" value="Tyrosine_recombinase_XerCD"/>
</dbReference>
<dbReference type="InterPro" id="IPR010998">
    <property type="entry name" value="Integrase_recombinase_N"/>
</dbReference>
<protein>
    <submittedName>
        <fullName evidence="8">Site-specific recombinase XerD</fullName>
    </submittedName>
</protein>
<feature type="domain" description="Tyr recombinase" evidence="6">
    <location>
        <begin position="109"/>
        <end position="295"/>
    </location>
</feature>
<evidence type="ECO:0000256" key="5">
    <source>
        <dbReference type="PROSITE-ProRule" id="PRU01248"/>
    </source>
</evidence>
<dbReference type="InterPro" id="IPR013762">
    <property type="entry name" value="Integrase-like_cat_sf"/>
</dbReference>
<comment type="caution">
    <text evidence="8">The sequence shown here is derived from an EMBL/GenBank/DDBJ whole genome shotgun (WGS) entry which is preliminary data.</text>
</comment>
<evidence type="ECO:0000256" key="1">
    <source>
        <dbReference type="ARBA" id="ARBA00008857"/>
    </source>
</evidence>
<name>A0A2V2YUL8_9BACL</name>
<feature type="domain" description="Core-binding (CB)" evidence="7">
    <location>
        <begin position="5"/>
        <end position="87"/>
    </location>
</feature>
<dbReference type="Pfam" id="PF02899">
    <property type="entry name" value="Phage_int_SAM_1"/>
    <property type="match status" value="1"/>
</dbReference>
<evidence type="ECO:0000256" key="4">
    <source>
        <dbReference type="ARBA" id="ARBA00023172"/>
    </source>
</evidence>
<keyword evidence="3 5" id="KW-0238">DNA-binding</keyword>
<dbReference type="InterPro" id="IPR002104">
    <property type="entry name" value="Integrase_catalytic"/>
</dbReference>
<evidence type="ECO:0000256" key="2">
    <source>
        <dbReference type="ARBA" id="ARBA00022908"/>
    </source>
</evidence>
<organism evidence="8 9">
    <name type="scientific">Paenibacillus cellulosilyticus</name>
    <dbReference type="NCBI Taxonomy" id="375489"/>
    <lineage>
        <taxon>Bacteria</taxon>
        <taxon>Bacillati</taxon>
        <taxon>Bacillota</taxon>
        <taxon>Bacilli</taxon>
        <taxon>Bacillales</taxon>
        <taxon>Paenibacillaceae</taxon>
        <taxon>Paenibacillus</taxon>
    </lineage>
</organism>
<gene>
    <name evidence="8" type="ORF">DFQ01_10668</name>
</gene>
<keyword evidence="9" id="KW-1185">Reference proteome</keyword>
<dbReference type="SUPFAM" id="SSF56349">
    <property type="entry name" value="DNA breaking-rejoining enzymes"/>
    <property type="match status" value="1"/>
</dbReference>
<reference evidence="8 9" key="1">
    <citation type="submission" date="2018-05" db="EMBL/GenBank/DDBJ databases">
        <title>Genomic Encyclopedia of Type Strains, Phase III (KMG-III): the genomes of soil and plant-associated and newly described type strains.</title>
        <authorList>
            <person name="Whitman W."/>
        </authorList>
    </citation>
    <scope>NUCLEOTIDE SEQUENCE [LARGE SCALE GENOMIC DNA]</scope>
    <source>
        <strain evidence="8 9">CECT 5696</strain>
    </source>
</reference>
<evidence type="ECO:0000259" key="7">
    <source>
        <dbReference type="PROSITE" id="PS51900"/>
    </source>
</evidence>
<dbReference type="AlphaFoldDB" id="A0A2V2YUL8"/>
<dbReference type="PROSITE" id="PS51898">
    <property type="entry name" value="TYR_RECOMBINASE"/>
    <property type="match status" value="1"/>
</dbReference>
<dbReference type="GO" id="GO:0015074">
    <property type="term" value="P:DNA integration"/>
    <property type="evidence" value="ECO:0007669"/>
    <property type="project" value="UniProtKB-KW"/>
</dbReference>
<proteinExistence type="inferred from homology"/>
<dbReference type="Gene3D" id="1.10.443.10">
    <property type="entry name" value="Intergrase catalytic core"/>
    <property type="match status" value="1"/>
</dbReference>
<dbReference type="InterPro" id="IPR011010">
    <property type="entry name" value="DNA_brk_join_enz"/>
</dbReference>
<dbReference type="RefSeq" id="WP_174812689.1">
    <property type="nucleotide sequence ID" value="NZ_CP054612.1"/>
</dbReference>
<dbReference type="Proteomes" id="UP000246635">
    <property type="component" value="Unassembled WGS sequence"/>
</dbReference>
<dbReference type="GO" id="GO:0006310">
    <property type="term" value="P:DNA recombination"/>
    <property type="evidence" value="ECO:0007669"/>
    <property type="project" value="UniProtKB-KW"/>
</dbReference>
<dbReference type="InterPro" id="IPR044068">
    <property type="entry name" value="CB"/>
</dbReference>
<comment type="similarity">
    <text evidence="1">Belongs to the 'phage' integrase family.</text>
</comment>
<dbReference type="PROSITE" id="PS51900">
    <property type="entry name" value="CB"/>
    <property type="match status" value="1"/>
</dbReference>
<dbReference type="Pfam" id="PF00589">
    <property type="entry name" value="Phage_integrase"/>
    <property type="match status" value="1"/>
</dbReference>
<dbReference type="GO" id="GO:0003677">
    <property type="term" value="F:DNA binding"/>
    <property type="evidence" value="ECO:0007669"/>
    <property type="project" value="UniProtKB-UniRule"/>
</dbReference>
<dbReference type="PANTHER" id="PTHR30349:SF41">
    <property type="entry name" value="INTEGRASE_RECOMBINASE PROTEIN MJ0367-RELATED"/>
    <property type="match status" value="1"/>
</dbReference>
<dbReference type="Gene3D" id="1.10.150.130">
    <property type="match status" value="1"/>
</dbReference>
<accession>A0A2V2YUL8</accession>
<keyword evidence="2" id="KW-0229">DNA integration</keyword>
<keyword evidence="4" id="KW-0233">DNA recombination</keyword>
<evidence type="ECO:0000256" key="3">
    <source>
        <dbReference type="ARBA" id="ARBA00023125"/>
    </source>
</evidence>